<dbReference type="Pfam" id="PF10106">
    <property type="entry name" value="DUF2345"/>
    <property type="match status" value="1"/>
</dbReference>
<feature type="compositionally biased region" description="Basic and acidic residues" evidence="2">
    <location>
        <begin position="595"/>
        <end position="609"/>
    </location>
</feature>
<dbReference type="Proteomes" id="UP000005633">
    <property type="component" value="Chromosome"/>
</dbReference>
<dbReference type="InterPro" id="IPR028244">
    <property type="entry name" value="T6SS_Rhs_Vgr_dom"/>
</dbReference>
<sequence>MSARDNLSDLLSSYASAFVQESRLLELRVLGVGSEELLPVEARGEESVSGDYRVEVGCLSPDTHLELKQLIGRIAELNLLLADGGHKTISGLIAEARHEGADGGFSRFALVIVPGLSLLTHRTNSRVFQDKSVPEIVHTLLSEHRDAGGPWAAACRWQNRLAKDYPQRSYCLQYRESDRDFIRRLLAEEGIATRYEFQEEDSSGQRQDDATPLHTLVLFDDPYEPTPAQQEKIRFHRADASEEADSLTAWDTARRLRSGKSQLLAWDYKPVTPLQADAPGTTDQGEQGGQVESRLEAYDPQAHYYGADNDDLSRYTQLRQDSRDRAAKDYQGQSSVRGLTAGQWFQLEDHPRHEGEDDDSRRFLVRHLNWHARNNLPGDLTDGLPGLLASAAGQHGTASDAAGATGDQPYRNTFTAVRRDTPIAPDYAPYQKPTAKGPQTATVVGPQGEEIHTDDLGRIKIQFHWAREQDHPDGGAALDDRSSCWIRVAVPWGGANWGHQYLPRIGQEVLVEFLEGDIDRPVVMAGLYNGSHRPPTYSGAGSLPANRTLAGIKSKEYKGNGYNELLFDDSTGELRAKLSSEHGKTQHNQGYLIHPRSEGKGQPRGEGFEQRTDKAGAIRAAQGLLLSTEAKAGASGKQLDREGAQGQLDAAFALAQSLADSAAQQNADKTETGKGRQDAEGKAKAKGTQWHLKQALAAWEKGSNTDPEHKGGAKEQPDEAGQQPILVASAVAGIGITTPQSATFATGQNFDQVSARDTNQSTARRWIHNVGQSISLFVQGIKDKTAIKLYAARGKVDVQAQSDSIEITGDDSLTVISSDDRIFANAKEHITFACGGAYIKIAGGNIDIHCPATASFKAGDYKIEGPTSLAQEMNSWPDGKFDEGFVLQQENGKPVVNRRFEIIRENGTKLRGQTDAQGQTGLQKSLFLENVTVRILPENSQ</sequence>
<feature type="domain" description="Putative type VI secretion system Rhs element associated Vgr" evidence="5">
    <location>
        <begin position="555"/>
        <end position="662"/>
    </location>
</feature>
<dbReference type="EMBL" id="CP003153">
    <property type="protein sequence ID" value="AEV26640.1"/>
    <property type="molecule type" value="Genomic_DNA"/>
</dbReference>
<feature type="region of interest" description="Disordered" evidence="2">
    <location>
        <begin position="577"/>
        <end position="609"/>
    </location>
</feature>
<dbReference type="InterPro" id="IPR017847">
    <property type="entry name" value="T6SS_RhsGE_Vgr_subset"/>
</dbReference>
<evidence type="ECO:0000259" key="5">
    <source>
        <dbReference type="Pfam" id="PF13296"/>
    </source>
</evidence>
<dbReference type="KEGG" id="dsu:Dsui_2277"/>
<feature type="region of interest" description="Disordered" evidence="2">
    <location>
        <begin position="701"/>
        <end position="720"/>
    </location>
</feature>
<dbReference type="eggNOG" id="COG3501">
    <property type="taxonomic scope" value="Bacteria"/>
</dbReference>
<comment type="similarity">
    <text evidence="1">Belongs to the VgrG protein family.</text>
</comment>
<dbReference type="NCBIfam" id="TIGR03361">
    <property type="entry name" value="VI_Rhs_Vgr"/>
    <property type="match status" value="1"/>
</dbReference>
<dbReference type="Gene3D" id="2.30.110.50">
    <property type="match status" value="1"/>
</dbReference>
<dbReference type="SUPFAM" id="SSF69349">
    <property type="entry name" value="Phage fibre proteins"/>
    <property type="match status" value="1"/>
</dbReference>
<dbReference type="NCBIfam" id="TIGR01646">
    <property type="entry name" value="vgr_GE"/>
    <property type="match status" value="1"/>
</dbReference>
<evidence type="ECO:0000259" key="4">
    <source>
        <dbReference type="Pfam" id="PF10106"/>
    </source>
</evidence>
<dbReference type="Gene3D" id="4.10.220.110">
    <property type="match status" value="1"/>
</dbReference>
<proteinExistence type="inferred from homology"/>
<dbReference type="Pfam" id="PF13296">
    <property type="entry name" value="T6SS_Vgr"/>
    <property type="match status" value="1"/>
</dbReference>
<feature type="domain" description="Gp5/Type VI secretion system Vgr protein OB-fold" evidence="3">
    <location>
        <begin position="478"/>
        <end position="528"/>
    </location>
</feature>
<dbReference type="InterPro" id="IPR006533">
    <property type="entry name" value="T6SS_Vgr_RhsGE"/>
</dbReference>
<dbReference type="SUPFAM" id="SSF69279">
    <property type="entry name" value="Phage tail proteins"/>
    <property type="match status" value="2"/>
</dbReference>
<protein>
    <submittedName>
        <fullName evidence="6">Rhs element Vgr protein</fullName>
    </submittedName>
</protein>
<dbReference type="Pfam" id="PF04717">
    <property type="entry name" value="Phage_base_V"/>
    <property type="match status" value="1"/>
</dbReference>
<dbReference type="RefSeq" id="WP_014237334.1">
    <property type="nucleotide sequence ID" value="NC_016616.1"/>
</dbReference>
<dbReference type="SUPFAM" id="SSF69255">
    <property type="entry name" value="gp5 N-terminal domain-like"/>
    <property type="match status" value="1"/>
</dbReference>
<feature type="domain" description="DUF2345" evidence="4">
    <location>
        <begin position="714"/>
        <end position="866"/>
    </location>
</feature>
<dbReference type="STRING" id="640081.Dsui_2277"/>
<evidence type="ECO:0000313" key="7">
    <source>
        <dbReference type="Proteomes" id="UP000005633"/>
    </source>
</evidence>
<dbReference type="Pfam" id="PF05954">
    <property type="entry name" value="Phage_GPD"/>
    <property type="match status" value="1"/>
</dbReference>
<gene>
    <name evidence="6" type="ordered locus">Dsui_2277</name>
</gene>
<evidence type="ECO:0000256" key="2">
    <source>
        <dbReference type="SAM" id="MobiDB-lite"/>
    </source>
</evidence>
<dbReference type="eggNOG" id="COG4253">
    <property type="taxonomic scope" value="Bacteria"/>
</dbReference>
<accession>G8QKF7</accession>
<feature type="compositionally biased region" description="Basic and acidic residues" evidence="2">
    <location>
        <begin position="706"/>
        <end position="717"/>
    </location>
</feature>
<evidence type="ECO:0000256" key="1">
    <source>
        <dbReference type="ARBA" id="ARBA00005558"/>
    </source>
</evidence>
<evidence type="ECO:0000313" key="6">
    <source>
        <dbReference type="EMBL" id="AEV26640.1"/>
    </source>
</evidence>
<dbReference type="AlphaFoldDB" id="G8QKF7"/>
<organism evidence="6 7">
    <name type="scientific">Azospira oryzae (strain ATCC BAA-33 / DSM 13638 / PS)</name>
    <name type="common">Dechlorosoma suillum</name>
    <dbReference type="NCBI Taxonomy" id="640081"/>
    <lineage>
        <taxon>Bacteria</taxon>
        <taxon>Pseudomonadati</taxon>
        <taxon>Pseudomonadota</taxon>
        <taxon>Betaproteobacteria</taxon>
        <taxon>Rhodocyclales</taxon>
        <taxon>Rhodocyclaceae</taxon>
        <taxon>Azospira</taxon>
    </lineage>
</organism>
<feature type="compositionally biased region" description="Basic and acidic residues" evidence="2">
    <location>
        <begin position="668"/>
        <end position="683"/>
    </location>
</feature>
<dbReference type="InterPro" id="IPR006531">
    <property type="entry name" value="Gp5/Vgr_OB"/>
</dbReference>
<dbReference type="Gene3D" id="2.40.50.230">
    <property type="entry name" value="Gp5 N-terminal domain"/>
    <property type="match status" value="1"/>
</dbReference>
<feature type="region of interest" description="Disordered" evidence="2">
    <location>
        <begin position="662"/>
        <end position="690"/>
    </location>
</feature>
<reference evidence="6 7" key="1">
    <citation type="journal article" date="2012" name="J. Bacteriol.">
        <title>Complete genome sequence of the anaerobic perchlorate-reducing bacterium Azospira suillum strain PS.</title>
        <authorList>
            <person name="Byrne-Bailey K.G."/>
            <person name="Coates J.D."/>
        </authorList>
    </citation>
    <scope>NUCLEOTIDE SEQUENCE [LARGE SCALE GENOMIC DNA]</scope>
    <source>
        <strain evidence="7">ATCC BAA-33 / DSM 13638 / PS</strain>
    </source>
</reference>
<dbReference type="InterPro" id="IPR037026">
    <property type="entry name" value="Vgr_OB-fold_dom_sf"/>
</dbReference>
<dbReference type="InterPro" id="IPR018769">
    <property type="entry name" value="VgrG2_DUF2345"/>
</dbReference>
<name>G8QKF7_AZOOP</name>
<evidence type="ECO:0000259" key="3">
    <source>
        <dbReference type="Pfam" id="PF04717"/>
    </source>
</evidence>
<dbReference type="Gene3D" id="3.55.50.10">
    <property type="entry name" value="Baseplate protein-like domains"/>
    <property type="match status" value="1"/>
</dbReference>
<dbReference type="OrthoDB" id="8572364at2"/>
<dbReference type="HOGENOM" id="CLU_004121_1_3_4"/>